<evidence type="ECO:0000313" key="2">
    <source>
        <dbReference type="EMBL" id="AMM34036.1"/>
    </source>
</evidence>
<sequence length="135" mass="14480">MSLTHSSNSAHGIRRHGRMRLGEDILLARHGDNIASLRLDRRANRMVATLRDGSIDCASNSVLASAPSPMARLGAQLHAVRTDTASVSRSDARTLIRFSLVWLLISAVLAVGVIWAVTASGNAEMVNSALTYPAY</sequence>
<dbReference type="STRING" id="37927.SA2016_3375"/>
<dbReference type="AlphaFoldDB" id="A0A127A4L8"/>
<name>A0A127A4L8_9MICC</name>
<protein>
    <submittedName>
        <fullName evidence="2">Uncharacterized protein</fullName>
    </submittedName>
</protein>
<dbReference type="OrthoDB" id="4941598at2"/>
<proteinExistence type="predicted"/>
<dbReference type="RefSeq" id="WP_066500271.1">
    <property type="nucleotide sequence ID" value="NZ_BJMO01000046.1"/>
</dbReference>
<gene>
    <name evidence="2" type="ORF">SA2016_3375</name>
</gene>
<keyword evidence="1" id="KW-1133">Transmembrane helix</keyword>
<keyword evidence="1" id="KW-0812">Transmembrane</keyword>
<dbReference type="PATRIC" id="fig|37927.3.peg.3464"/>
<evidence type="ECO:0000313" key="3">
    <source>
        <dbReference type="Proteomes" id="UP000070134"/>
    </source>
</evidence>
<reference evidence="2 3" key="1">
    <citation type="submission" date="2016-02" db="EMBL/GenBank/DDBJ databases">
        <title>Complete genome of Sinomonas atrocyanea KCTC 3377.</title>
        <authorList>
            <person name="Kim K.M."/>
        </authorList>
    </citation>
    <scope>NUCLEOTIDE SEQUENCE [LARGE SCALE GENOMIC DNA]</scope>
    <source>
        <strain evidence="2 3">KCTC 3377</strain>
    </source>
</reference>
<dbReference type="EMBL" id="CP014518">
    <property type="protein sequence ID" value="AMM34036.1"/>
    <property type="molecule type" value="Genomic_DNA"/>
</dbReference>
<keyword evidence="1" id="KW-0472">Membrane</keyword>
<organism evidence="2 3">
    <name type="scientific">Sinomonas atrocyanea</name>
    <dbReference type="NCBI Taxonomy" id="37927"/>
    <lineage>
        <taxon>Bacteria</taxon>
        <taxon>Bacillati</taxon>
        <taxon>Actinomycetota</taxon>
        <taxon>Actinomycetes</taxon>
        <taxon>Micrococcales</taxon>
        <taxon>Micrococcaceae</taxon>
        <taxon>Sinomonas</taxon>
    </lineage>
</organism>
<dbReference type="Proteomes" id="UP000070134">
    <property type="component" value="Chromosome"/>
</dbReference>
<feature type="transmembrane region" description="Helical" evidence="1">
    <location>
        <begin position="95"/>
        <end position="117"/>
    </location>
</feature>
<dbReference type="KEGG" id="satk:SA2016_3375"/>
<evidence type="ECO:0000256" key="1">
    <source>
        <dbReference type="SAM" id="Phobius"/>
    </source>
</evidence>
<keyword evidence="3" id="KW-1185">Reference proteome</keyword>
<accession>A0A127A4L8</accession>